<dbReference type="EMBL" id="JABXWD010000069">
    <property type="protein sequence ID" value="MBV6341059.1"/>
    <property type="molecule type" value="Genomic_DNA"/>
</dbReference>
<gene>
    <name evidence="1" type="ORF">HWQ67_05630</name>
</gene>
<sequence>MKILSFDVSARAVGWAFWDSMSISCFGTIEDSSRSMLQRLRNMDYEVQKLCGQLLGESKCYFEKIDKWDKNGKPKKVTYIPHTIFLIEDGFVAGKKPTLALGKARYMVENVLFDYCEPIEDKCIKYFLPAVWRKALFGEKSQVKSKEQIVEDIRKRGYDVKNDDEADAVGMLLGYFNME</sequence>
<protein>
    <submittedName>
        <fullName evidence="1">Uncharacterized protein</fullName>
    </submittedName>
</protein>
<accession>A0ABS6RWP6</accession>
<evidence type="ECO:0000313" key="1">
    <source>
        <dbReference type="EMBL" id="MBV6341059.1"/>
    </source>
</evidence>
<evidence type="ECO:0000313" key="2">
    <source>
        <dbReference type="Proteomes" id="UP001196980"/>
    </source>
</evidence>
<organism evidence="1 2">
    <name type="scientific">Candidatus Magnetobacterium casense</name>
    <dbReference type="NCBI Taxonomy" id="1455061"/>
    <lineage>
        <taxon>Bacteria</taxon>
        <taxon>Pseudomonadati</taxon>
        <taxon>Nitrospirota</taxon>
        <taxon>Thermodesulfovibrionia</taxon>
        <taxon>Thermodesulfovibrionales</taxon>
        <taxon>Candidatus Magnetobacteriaceae</taxon>
        <taxon>Candidatus Magnetobacterium</taxon>
    </lineage>
</organism>
<dbReference type="Proteomes" id="UP001196980">
    <property type="component" value="Unassembled WGS sequence"/>
</dbReference>
<comment type="caution">
    <text evidence="1">The sequence shown here is derived from an EMBL/GenBank/DDBJ whole genome shotgun (WGS) entry which is preliminary data.</text>
</comment>
<reference evidence="1 2" key="1">
    <citation type="journal article" date="2020" name="J Geophys Res Biogeosci">
        <title>Magnetotaxis as an Adaptation to Enable Bacterial Shuttling of Microbial Sulfur and Sulfur Cycling Across Aquatic Oxic#Anoxic Interfaces.</title>
        <authorList>
            <person name="Li J."/>
            <person name="Liu P."/>
            <person name="Wang J."/>
            <person name="Roberts A.P."/>
            <person name="Pan Y."/>
        </authorList>
    </citation>
    <scope>NUCLEOTIDE SEQUENCE [LARGE SCALE GENOMIC DNA]</scope>
    <source>
        <strain evidence="1 2">MYR-1_YQ</strain>
    </source>
</reference>
<name>A0ABS6RWP6_9BACT</name>
<dbReference type="RefSeq" id="WP_218251671.1">
    <property type="nucleotide sequence ID" value="NZ_JABXWD010000069.1"/>
</dbReference>
<proteinExistence type="predicted"/>
<keyword evidence="2" id="KW-1185">Reference proteome</keyword>